<dbReference type="Proteomes" id="UP001139031">
    <property type="component" value="Unassembled WGS sequence"/>
</dbReference>
<reference evidence="1" key="1">
    <citation type="submission" date="2021-08" db="EMBL/GenBank/DDBJ databases">
        <authorList>
            <person name="Stevens D.C."/>
        </authorList>
    </citation>
    <scope>NUCLEOTIDE SEQUENCE</scope>
    <source>
        <strain evidence="1">DSM 53165</strain>
    </source>
</reference>
<proteinExistence type="predicted"/>
<dbReference type="RefSeq" id="WP_224191077.1">
    <property type="nucleotide sequence ID" value="NZ_JAIRAU010000005.1"/>
</dbReference>
<sequence>MGPIPDFGGNPPGCQGKIDFLFIISNGAETLPYQAAIQELFPHFIDTIKSDFADFDYHIMVTGASLAYLPYCAPCYMCDDCAKPGCGDFGGPEDYPCDEELVECDVKMGAGVTFIGNWDGSNKRCELAGGNRFITSEEGDNFINAFNCISTLGAGPQWPITETALISAFEPEMLDGCNAGFIRPDALLAVIVLSPGAENMPNYEPWYWYKRIKNAKKGNGDAIVTLVISNDNELPEGHCKPLVGGTNYLRILAEEEADHGVFGSTCAPSYVPYFDEAAAMILEQCSLLIPQ</sequence>
<evidence type="ECO:0000313" key="1">
    <source>
        <dbReference type="EMBL" id="MBZ5709300.1"/>
    </source>
</evidence>
<name>A0ABS7TM65_9BACT</name>
<dbReference type="EMBL" id="JAIRAU010000005">
    <property type="protein sequence ID" value="MBZ5709300.1"/>
    <property type="molecule type" value="Genomic_DNA"/>
</dbReference>
<comment type="caution">
    <text evidence="1">The sequence shown here is derived from an EMBL/GenBank/DDBJ whole genome shotgun (WGS) entry which is preliminary data.</text>
</comment>
<organism evidence="1 2">
    <name type="scientific">Nannocystis pusilla</name>
    <dbReference type="NCBI Taxonomy" id="889268"/>
    <lineage>
        <taxon>Bacteria</taxon>
        <taxon>Pseudomonadati</taxon>
        <taxon>Myxococcota</taxon>
        <taxon>Polyangia</taxon>
        <taxon>Nannocystales</taxon>
        <taxon>Nannocystaceae</taxon>
        <taxon>Nannocystis</taxon>
    </lineage>
</organism>
<evidence type="ECO:0000313" key="2">
    <source>
        <dbReference type="Proteomes" id="UP001139031"/>
    </source>
</evidence>
<gene>
    <name evidence="1" type="ORF">K7C98_08500</name>
</gene>
<keyword evidence="2" id="KW-1185">Reference proteome</keyword>
<accession>A0ABS7TM65</accession>
<protein>
    <submittedName>
        <fullName evidence="1">Uncharacterized protein</fullName>
    </submittedName>
</protein>